<dbReference type="PANTHER" id="PTHR48081">
    <property type="entry name" value="AB HYDROLASE SUPERFAMILY PROTEIN C4A8.06C"/>
    <property type="match status" value="1"/>
</dbReference>
<dbReference type="EMBL" id="JAEPQZ010000010">
    <property type="protein sequence ID" value="KAG2176427.1"/>
    <property type="molecule type" value="Genomic_DNA"/>
</dbReference>
<dbReference type="InterPro" id="IPR050300">
    <property type="entry name" value="GDXG_lipolytic_enzyme"/>
</dbReference>
<comment type="caution">
    <text evidence="3">The sequence shown here is derived from an EMBL/GenBank/DDBJ whole genome shotgun (WGS) entry which is preliminary data.</text>
</comment>
<dbReference type="OrthoDB" id="408631at2759"/>
<feature type="domain" description="Alpha/beta hydrolase fold-3" evidence="2">
    <location>
        <begin position="76"/>
        <end position="286"/>
    </location>
</feature>
<evidence type="ECO:0000313" key="3">
    <source>
        <dbReference type="EMBL" id="KAG2176427.1"/>
    </source>
</evidence>
<dbReference type="Pfam" id="PF07859">
    <property type="entry name" value="Abhydrolase_3"/>
    <property type="match status" value="1"/>
</dbReference>
<reference evidence="3" key="1">
    <citation type="submission" date="2020-12" db="EMBL/GenBank/DDBJ databases">
        <title>Metabolic potential, ecology and presence of endohyphal bacteria is reflected in genomic diversity of Mucoromycotina.</title>
        <authorList>
            <person name="Muszewska A."/>
            <person name="Okrasinska A."/>
            <person name="Steczkiewicz K."/>
            <person name="Drgas O."/>
            <person name="Orlowska M."/>
            <person name="Perlinska-Lenart U."/>
            <person name="Aleksandrzak-Piekarczyk T."/>
            <person name="Szatraj K."/>
            <person name="Zielenkiewicz U."/>
            <person name="Pilsyk S."/>
            <person name="Malc E."/>
            <person name="Mieczkowski P."/>
            <person name="Kruszewska J.S."/>
            <person name="Biernat P."/>
            <person name="Pawlowska J."/>
        </authorList>
    </citation>
    <scope>NUCLEOTIDE SEQUENCE</scope>
    <source>
        <strain evidence="3">WA0000067209</strain>
    </source>
</reference>
<organism evidence="3 4">
    <name type="scientific">Mortierella isabellina</name>
    <name type="common">Filamentous fungus</name>
    <name type="synonym">Umbelopsis isabellina</name>
    <dbReference type="NCBI Taxonomy" id="91625"/>
    <lineage>
        <taxon>Eukaryota</taxon>
        <taxon>Fungi</taxon>
        <taxon>Fungi incertae sedis</taxon>
        <taxon>Mucoromycota</taxon>
        <taxon>Mucoromycotina</taxon>
        <taxon>Umbelopsidomycetes</taxon>
        <taxon>Umbelopsidales</taxon>
        <taxon>Umbelopsidaceae</taxon>
        <taxon>Umbelopsis</taxon>
    </lineage>
</organism>
<dbReference type="GO" id="GO:0016787">
    <property type="term" value="F:hydrolase activity"/>
    <property type="evidence" value="ECO:0007669"/>
    <property type="project" value="UniProtKB-KW"/>
</dbReference>
<dbReference type="SUPFAM" id="SSF53474">
    <property type="entry name" value="alpha/beta-Hydrolases"/>
    <property type="match status" value="1"/>
</dbReference>
<protein>
    <recommendedName>
        <fullName evidence="2">Alpha/beta hydrolase fold-3 domain-containing protein</fullName>
    </recommendedName>
</protein>
<dbReference type="Proteomes" id="UP000654370">
    <property type="component" value="Unassembled WGS sequence"/>
</dbReference>
<dbReference type="InterPro" id="IPR029058">
    <property type="entry name" value="AB_hydrolase_fold"/>
</dbReference>
<evidence type="ECO:0000313" key="4">
    <source>
        <dbReference type="Proteomes" id="UP000654370"/>
    </source>
</evidence>
<evidence type="ECO:0000259" key="2">
    <source>
        <dbReference type="Pfam" id="PF07859"/>
    </source>
</evidence>
<sequence length="319" mass="35512">MADSGPPKPELTLVELFKHEPPVIREKMERFWNKTKVFIPMTEIGSVTETSFKSIDQNDVNIRVYTPEGQGPFPAIVYYHGGGFVLCNLDTHDFVCRALCKFVEAVVISVEYRLAPEAKYPKGVEDCYAALCHVHDNAQKYNIDNSKIAVCGDSAGGNLSTVTCILAKERNGPKISFQGLLYPVTDFAFKKKKDAEDDGKPKHVSNALDRNAMNYFGRHYLTKRSEAFEPYASPIRADVSNLPPALIIVAELDVLRAEGIAYYEKLKEAGVDCKLIDVSGQDHGFLTVWPTPDPQVRETFEALFKAMKEALSVSPKANL</sequence>
<name>A0A8H7PLU6_MORIS</name>
<gene>
    <name evidence="3" type="ORF">INT43_005667</name>
</gene>
<dbReference type="InterPro" id="IPR013094">
    <property type="entry name" value="AB_hydrolase_3"/>
</dbReference>
<proteinExistence type="predicted"/>
<dbReference type="Gene3D" id="3.40.50.1820">
    <property type="entry name" value="alpha/beta hydrolase"/>
    <property type="match status" value="1"/>
</dbReference>
<dbReference type="AlphaFoldDB" id="A0A8H7PLU6"/>
<keyword evidence="1" id="KW-0378">Hydrolase</keyword>
<dbReference type="PANTHER" id="PTHR48081:SF8">
    <property type="entry name" value="ALPHA_BETA HYDROLASE FOLD-3 DOMAIN-CONTAINING PROTEIN-RELATED"/>
    <property type="match status" value="1"/>
</dbReference>
<accession>A0A8H7PLU6</accession>
<keyword evidence="4" id="KW-1185">Reference proteome</keyword>
<evidence type="ECO:0000256" key="1">
    <source>
        <dbReference type="ARBA" id="ARBA00022801"/>
    </source>
</evidence>